<evidence type="ECO:0000313" key="2">
    <source>
        <dbReference type="EMBL" id="NCJ05917.1"/>
    </source>
</evidence>
<protein>
    <submittedName>
        <fullName evidence="2">Uncharacterized protein</fullName>
    </submittedName>
</protein>
<comment type="caution">
    <text evidence="2">The sequence shown here is derived from an EMBL/GenBank/DDBJ whole genome shotgun (WGS) entry which is preliminary data.</text>
</comment>
<organism evidence="2 3">
    <name type="scientific">Petrachloros mirabilis ULC683</name>
    <dbReference type="NCBI Taxonomy" id="2781853"/>
    <lineage>
        <taxon>Bacteria</taxon>
        <taxon>Bacillati</taxon>
        <taxon>Cyanobacteriota</taxon>
        <taxon>Cyanophyceae</taxon>
        <taxon>Synechococcales</taxon>
        <taxon>Petrachlorosaceae</taxon>
        <taxon>Petrachloros</taxon>
        <taxon>Petrachloros mirabilis</taxon>
    </lineage>
</organism>
<dbReference type="Proteomes" id="UP000607397">
    <property type="component" value="Unassembled WGS sequence"/>
</dbReference>
<proteinExistence type="predicted"/>
<dbReference type="RefSeq" id="WP_161824389.1">
    <property type="nucleotide sequence ID" value="NZ_WVIC01000007.1"/>
</dbReference>
<evidence type="ECO:0000256" key="1">
    <source>
        <dbReference type="SAM" id="SignalP"/>
    </source>
</evidence>
<sequence length="121" mass="12533">MRLQSMLIAASAGVALALGAVSTGAMASGQPGVIVSTAPSDNNASAWVGELSGRVINNYKAPPNTRVVCSSHNPLAGQGELLASADMPRQFGLAANVVDIFCRDVRINTIVARHFCTVLRV</sequence>
<keyword evidence="1" id="KW-0732">Signal</keyword>
<accession>A0A8K1ZYE1</accession>
<gene>
    <name evidence="2" type="ORF">GS597_05195</name>
</gene>
<keyword evidence="3" id="KW-1185">Reference proteome</keyword>
<feature type="signal peptide" evidence="1">
    <location>
        <begin position="1"/>
        <end position="27"/>
    </location>
</feature>
<feature type="chain" id="PRO_5035444570" evidence="1">
    <location>
        <begin position="28"/>
        <end position="121"/>
    </location>
</feature>
<name>A0A8K1ZYE1_9CYAN</name>
<dbReference type="EMBL" id="WVIC01000007">
    <property type="protein sequence ID" value="NCJ05917.1"/>
    <property type="molecule type" value="Genomic_DNA"/>
</dbReference>
<dbReference type="AlphaFoldDB" id="A0A8K1ZYE1"/>
<evidence type="ECO:0000313" key="3">
    <source>
        <dbReference type="Proteomes" id="UP000607397"/>
    </source>
</evidence>
<reference evidence="2" key="1">
    <citation type="submission" date="2019-12" db="EMBL/GenBank/DDBJ databases">
        <title>High-Quality draft genome sequences of three cyanobacteria isolated from the limestone walls of the Old Cathedral of Coimbra.</title>
        <authorList>
            <person name="Tiago I."/>
            <person name="Soares F."/>
            <person name="Portugal A."/>
        </authorList>
    </citation>
    <scope>NUCLEOTIDE SEQUENCE [LARGE SCALE GENOMIC DNA]</scope>
    <source>
        <strain evidence="2">C</strain>
    </source>
</reference>